<keyword evidence="3 8" id="KW-0436">Ligase</keyword>
<evidence type="ECO:0000256" key="3">
    <source>
        <dbReference type="ARBA" id="ARBA00022598"/>
    </source>
</evidence>
<keyword evidence="12" id="KW-1185">Reference proteome</keyword>
<comment type="caution">
    <text evidence="11">The sequence shown here is derived from an EMBL/GenBank/DDBJ whole genome shotgun (WGS) entry which is preliminary data.</text>
</comment>
<dbReference type="PANTHER" id="PTHR38761:SF1">
    <property type="entry name" value="GLUTAMATE--CYSTEINE LIGASE"/>
    <property type="match status" value="1"/>
</dbReference>
<dbReference type="SUPFAM" id="SSF55931">
    <property type="entry name" value="Glutamine synthetase/guanido kinase"/>
    <property type="match status" value="1"/>
</dbReference>
<dbReference type="Gene3D" id="3.30.590.20">
    <property type="match status" value="1"/>
</dbReference>
<comment type="pathway">
    <text evidence="1 9">Sulfur metabolism; glutathione biosynthesis; glutathione from L-cysteine and L-glutamate: step 1/2.</text>
</comment>
<feature type="domain" description="Glutamate--cysteine ligase" evidence="10">
    <location>
        <begin position="255"/>
        <end position="326"/>
    </location>
</feature>
<evidence type="ECO:0000313" key="11">
    <source>
        <dbReference type="EMBL" id="KRK86498.1"/>
    </source>
</evidence>
<dbReference type="PATRIC" id="fig|1423808.3.peg.2061"/>
<keyword evidence="5" id="KW-0547">Nucleotide-binding</keyword>
<accession>A0A0R1L377</accession>
<evidence type="ECO:0000256" key="7">
    <source>
        <dbReference type="ARBA" id="ARBA00048819"/>
    </source>
</evidence>
<evidence type="ECO:0000256" key="8">
    <source>
        <dbReference type="RuleBase" id="RU003544"/>
    </source>
</evidence>
<dbReference type="OrthoDB" id="9803907at2"/>
<reference evidence="11 12" key="1">
    <citation type="journal article" date="2015" name="Genome Announc.">
        <title>Expanding the biotechnology potential of lactobacilli through comparative genomics of 213 strains and associated genera.</title>
        <authorList>
            <person name="Sun Z."/>
            <person name="Harris H.M."/>
            <person name="McCann A."/>
            <person name="Guo C."/>
            <person name="Argimon S."/>
            <person name="Zhang W."/>
            <person name="Yang X."/>
            <person name="Jeffery I.B."/>
            <person name="Cooney J.C."/>
            <person name="Kagawa T.F."/>
            <person name="Liu W."/>
            <person name="Song Y."/>
            <person name="Salvetti E."/>
            <person name="Wrobel A."/>
            <person name="Rasinkangas P."/>
            <person name="Parkhill J."/>
            <person name="Rea M.C."/>
            <person name="O'Sullivan O."/>
            <person name="Ritari J."/>
            <person name="Douillard F.P."/>
            <person name="Paul Ross R."/>
            <person name="Yang R."/>
            <person name="Briner A.E."/>
            <person name="Felis G.E."/>
            <person name="de Vos W.M."/>
            <person name="Barrangou R."/>
            <person name="Klaenhammer T.R."/>
            <person name="Caufield P.W."/>
            <person name="Cui Y."/>
            <person name="Zhang H."/>
            <person name="O'Toole P.W."/>
        </authorList>
    </citation>
    <scope>NUCLEOTIDE SEQUENCE [LARGE SCALE GENOMIC DNA]</scope>
    <source>
        <strain evidence="11 12">DSM 19904</strain>
    </source>
</reference>
<dbReference type="GO" id="GO:0005524">
    <property type="term" value="F:ATP binding"/>
    <property type="evidence" value="ECO:0007669"/>
    <property type="project" value="UniProtKB-KW"/>
</dbReference>
<dbReference type="UniPathway" id="UPA00142">
    <property type="reaction ID" value="UER00209"/>
</dbReference>
<keyword evidence="6" id="KW-0067">ATP-binding</keyword>
<dbReference type="InterPro" id="IPR007370">
    <property type="entry name" value="Glu_cys_ligase"/>
</dbReference>
<dbReference type="EC" id="6.3.2.2" evidence="2 9"/>
<dbReference type="RefSeq" id="WP_057826510.1">
    <property type="nucleotide sequence ID" value="NZ_AZEA01000041.1"/>
</dbReference>
<evidence type="ECO:0000256" key="5">
    <source>
        <dbReference type="ARBA" id="ARBA00022741"/>
    </source>
</evidence>
<dbReference type="GO" id="GO:0005829">
    <property type="term" value="C:cytosol"/>
    <property type="evidence" value="ECO:0007669"/>
    <property type="project" value="TreeGrafter"/>
</dbReference>
<feature type="domain" description="Glutamate--cysteine ligase" evidence="10">
    <location>
        <begin position="16"/>
        <end position="251"/>
    </location>
</feature>
<dbReference type="PANTHER" id="PTHR38761">
    <property type="entry name" value="GLUTAMATE--CYSTEINE LIGASE"/>
    <property type="match status" value="1"/>
</dbReference>
<sequence length="460" mass="52861">MFDQIGQIIFNNEIVAKASDFNMGIEVETIRIDSAGRLTKEPYPKALGNQRKNHFIKTDVYQIQSEIITPTARKSLDAMHYLMALNDTLRNALEPNELLWPLSMPPVLPKDKSTIPIADVEPEQKAYYEKWIKTRSDTQGIPVGVHLNVSINDSVLRTVWESVEDQYDSYADFVNYIYIKIAQGFDYYRWLITYLFGNSPIAEKNFFEPDEDQPQHEVRSIRSSNYGLTSDVTHNYRSVADYVKNIESNIAEGNLFSEAEYHSSVRLKTVHGNLTNMVKNGTDYIELRMLDLDPTTALGVRTSAIRFFRILLSYFMMMPTLESDEKINLKLEQGRAMNEVVALESPTQQTIYHHEAQTFLDQLQMFGAQIQWGPEYQEVLDTMQDRLDNPNLTPAATLCDHEVDGSLMSYGLAMANRYQNRAHENPKPFNGFEEQPDMNANELRERLFGVMGKPKNYKNG</sequence>
<evidence type="ECO:0000256" key="6">
    <source>
        <dbReference type="ARBA" id="ARBA00022840"/>
    </source>
</evidence>
<evidence type="ECO:0000256" key="9">
    <source>
        <dbReference type="RuleBase" id="RU004391"/>
    </source>
</evidence>
<proteinExistence type="inferred from homology"/>
<dbReference type="InterPro" id="IPR006334">
    <property type="entry name" value="Glut_cys_ligase"/>
</dbReference>
<evidence type="ECO:0000256" key="4">
    <source>
        <dbReference type="ARBA" id="ARBA00022684"/>
    </source>
</evidence>
<dbReference type="Proteomes" id="UP000051581">
    <property type="component" value="Unassembled WGS sequence"/>
</dbReference>
<evidence type="ECO:0000256" key="1">
    <source>
        <dbReference type="ARBA" id="ARBA00005006"/>
    </source>
</evidence>
<name>A0A0R1L377_9LACO</name>
<keyword evidence="4 8" id="KW-0317">Glutathione biosynthesis</keyword>
<evidence type="ECO:0000259" key="10">
    <source>
        <dbReference type="Pfam" id="PF04262"/>
    </source>
</evidence>
<dbReference type="AlphaFoldDB" id="A0A0R1L377"/>
<dbReference type="EMBL" id="AZEA01000041">
    <property type="protein sequence ID" value="KRK86498.1"/>
    <property type="molecule type" value="Genomic_DNA"/>
</dbReference>
<evidence type="ECO:0000256" key="2">
    <source>
        <dbReference type="ARBA" id="ARBA00012220"/>
    </source>
</evidence>
<evidence type="ECO:0000313" key="12">
    <source>
        <dbReference type="Proteomes" id="UP000051581"/>
    </source>
</evidence>
<dbReference type="GO" id="GO:0004357">
    <property type="term" value="F:glutamate-cysteine ligase activity"/>
    <property type="evidence" value="ECO:0007669"/>
    <property type="project" value="UniProtKB-EC"/>
</dbReference>
<dbReference type="GO" id="GO:0046872">
    <property type="term" value="F:metal ion binding"/>
    <property type="evidence" value="ECO:0007669"/>
    <property type="project" value="TreeGrafter"/>
</dbReference>
<dbReference type="Pfam" id="PF04262">
    <property type="entry name" value="Glu_cys_ligase"/>
    <property type="match status" value="2"/>
</dbReference>
<protein>
    <recommendedName>
        <fullName evidence="2 9">Glutamate--cysteine ligase</fullName>
        <ecNumber evidence="2 9">6.3.2.2</ecNumber>
    </recommendedName>
</protein>
<dbReference type="GO" id="GO:0006750">
    <property type="term" value="P:glutathione biosynthetic process"/>
    <property type="evidence" value="ECO:0007669"/>
    <property type="project" value="UniProtKB-UniPathway"/>
</dbReference>
<organism evidence="11 12">
    <name type="scientific">Lentilactobacillus sunkii DSM 19904</name>
    <dbReference type="NCBI Taxonomy" id="1423808"/>
    <lineage>
        <taxon>Bacteria</taxon>
        <taxon>Bacillati</taxon>
        <taxon>Bacillota</taxon>
        <taxon>Bacilli</taxon>
        <taxon>Lactobacillales</taxon>
        <taxon>Lactobacillaceae</taxon>
        <taxon>Lentilactobacillus</taxon>
    </lineage>
</organism>
<comment type="catalytic activity">
    <reaction evidence="7 9">
        <text>L-cysteine + L-glutamate + ATP = gamma-L-glutamyl-L-cysteine + ADP + phosphate + H(+)</text>
        <dbReference type="Rhea" id="RHEA:13285"/>
        <dbReference type="ChEBI" id="CHEBI:15378"/>
        <dbReference type="ChEBI" id="CHEBI:29985"/>
        <dbReference type="ChEBI" id="CHEBI:30616"/>
        <dbReference type="ChEBI" id="CHEBI:35235"/>
        <dbReference type="ChEBI" id="CHEBI:43474"/>
        <dbReference type="ChEBI" id="CHEBI:58173"/>
        <dbReference type="ChEBI" id="CHEBI:456216"/>
        <dbReference type="EC" id="6.3.2.2"/>
    </reaction>
</comment>
<comment type="similarity">
    <text evidence="8">Belongs to the glutamate--cysteine ligase type 1 family.</text>
</comment>
<gene>
    <name evidence="11" type="ORF">FD17_GL002038</name>
</gene>
<dbReference type="InterPro" id="IPR014746">
    <property type="entry name" value="Gln_synth/guanido_kin_cat_dom"/>
</dbReference>